<dbReference type="RefSeq" id="XP_022321963.1">
    <property type="nucleotide sequence ID" value="XM_022466255.1"/>
</dbReference>
<reference evidence="4 5" key="1">
    <citation type="submission" date="2025-04" db="UniProtKB">
        <authorList>
            <consortium name="RefSeq"/>
        </authorList>
    </citation>
    <scope>IDENTIFICATION</scope>
    <source>
        <tissue evidence="4 5">Whole sample</tissue>
    </source>
</reference>
<dbReference type="KEGG" id="cvn:111123721"/>
<dbReference type="Gene3D" id="2.120.10.30">
    <property type="entry name" value="TolB, C-terminal domain"/>
    <property type="match status" value="2"/>
</dbReference>
<dbReference type="SMART" id="SM00336">
    <property type="entry name" value="BBOX"/>
    <property type="match status" value="2"/>
</dbReference>
<evidence type="ECO:0000313" key="5">
    <source>
        <dbReference type="RefSeq" id="XP_022321964.1"/>
    </source>
</evidence>
<dbReference type="SUPFAM" id="SSF63829">
    <property type="entry name" value="Calcium-dependent phosphotriesterase"/>
    <property type="match status" value="1"/>
</dbReference>
<dbReference type="Pfam" id="PF00643">
    <property type="entry name" value="zf-B_box"/>
    <property type="match status" value="1"/>
</dbReference>
<evidence type="ECO:0000256" key="1">
    <source>
        <dbReference type="PROSITE-ProRule" id="PRU00024"/>
    </source>
</evidence>
<protein>
    <submittedName>
        <fullName evidence="4 5">Uncharacterized protein LOC111123721</fullName>
    </submittedName>
</protein>
<dbReference type="Gene3D" id="3.30.160.60">
    <property type="entry name" value="Classic Zinc Finger"/>
    <property type="match status" value="1"/>
</dbReference>
<evidence type="ECO:0000313" key="3">
    <source>
        <dbReference type="Proteomes" id="UP000694844"/>
    </source>
</evidence>
<dbReference type="GO" id="GO:0008270">
    <property type="term" value="F:zinc ion binding"/>
    <property type="evidence" value="ECO:0007669"/>
    <property type="project" value="UniProtKB-KW"/>
</dbReference>
<dbReference type="PROSITE" id="PS50119">
    <property type="entry name" value="ZF_BBOX"/>
    <property type="match status" value="2"/>
</dbReference>
<dbReference type="InterPro" id="IPR000315">
    <property type="entry name" value="Znf_B-box"/>
</dbReference>
<dbReference type="InterPro" id="IPR011042">
    <property type="entry name" value="6-blade_b-propeller_TolB-like"/>
</dbReference>
<dbReference type="AlphaFoldDB" id="A0A8B8D1L2"/>
<feature type="domain" description="B box-type" evidence="2">
    <location>
        <begin position="8"/>
        <end position="53"/>
    </location>
</feature>
<gene>
    <name evidence="4 5" type="primary">LOC111123721</name>
</gene>
<accession>A0A8B8D1L2</accession>
<dbReference type="OrthoDB" id="6128620at2759"/>
<dbReference type="PANTHER" id="PTHR25462">
    <property type="entry name" value="BONUS, ISOFORM C-RELATED"/>
    <property type="match status" value="1"/>
</dbReference>
<name>A0A8B8D1L2_CRAVI</name>
<sequence length="548" mass="61743">MESEQRAQDVLRCGLCETPDPPMYCETCSINLCKACVGDHLADESKEHKVVGMNKRGSTPRCKKHPSKICELLCEQCDIPICLLCVSSGEHEQHKKDELLNCFSKQKKIIQRDLEEMQNSIYPKYQEVSSNIPIQRDDLSANSHKLKTALNKQGELLHKKIDAAIQNLLSKVDKAECQRRSDLDELQEQLDSRMIEIRKRIINLQNLLASEDVVLVATYKSRNMEIREMPVQLNVSLPTFYPRKIKKEEIRRQVGYLSELAIVSSPPSRPLIASPEIIKYGITEYGGSKRLFCVASDQLDLIWISGGNDIMTNYDLDGETLEVVKTKSGNVPSDIAVTKNDHLVYSDCLDNSINIVKDGKIKVLIKLGEFEPVGLCTASNGGLLVIMDGWDSQDEHSTVVRFSCSRPVRSTQTIQRDEKGNFLFSSGRARKRINENRNLDICVSDFKAGAVVVVNASGQFRFRYTGNCNFFGPFGPIGITTDSDSRILVADGRNNLIHILDHDGKFLRYIDSCNLLYPFGVCINNDHTLVVSERDTGKLKLIKYCEKK</sequence>
<evidence type="ECO:0000313" key="4">
    <source>
        <dbReference type="RefSeq" id="XP_022321963.1"/>
    </source>
</evidence>
<keyword evidence="1" id="KW-0479">Metal-binding</keyword>
<proteinExistence type="predicted"/>
<dbReference type="Proteomes" id="UP000694844">
    <property type="component" value="Chromosome 3"/>
</dbReference>
<dbReference type="SUPFAM" id="SSF57845">
    <property type="entry name" value="B-box zinc-binding domain"/>
    <property type="match status" value="1"/>
</dbReference>
<dbReference type="PANTHER" id="PTHR25462:SF296">
    <property type="entry name" value="MEIOTIC P26, ISOFORM F"/>
    <property type="match status" value="1"/>
</dbReference>
<dbReference type="GeneID" id="111123721"/>
<dbReference type="InterPro" id="IPR047153">
    <property type="entry name" value="TRIM45/56/19-like"/>
</dbReference>
<keyword evidence="1" id="KW-0863">Zinc-finger</keyword>
<dbReference type="RefSeq" id="XP_022321964.1">
    <property type="nucleotide sequence ID" value="XM_022466256.1"/>
</dbReference>
<evidence type="ECO:0000259" key="2">
    <source>
        <dbReference type="PROSITE" id="PS50119"/>
    </source>
</evidence>
<keyword evidence="3" id="KW-1185">Reference proteome</keyword>
<keyword evidence="1" id="KW-0862">Zinc</keyword>
<dbReference type="CDD" id="cd19756">
    <property type="entry name" value="Bbox2"/>
    <property type="match status" value="1"/>
</dbReference>
<feature type="domain" description="B box-type" evidence="2">
    <location>
        <begin position="57"/>
        <end position="99"/>
    </location>
</feature>
<organism evidence="3 4">
    <name type="scientific">Crassostrea virginica</name>
    <name type="common">Eastern oyster</name>
    <dbReference type="NCBI Taxonomy" id="6565"/>
    <lineage>
        <taxon>Eukaryota</taxon>
        <taxon>Metazoa</taxon>
        <taxon>Spiralia</taxon>
        <taxon>Lophotrochozoa</taxon>
        <taxon>Mollusca</taxon>
        <taxon>Bivalvia</taxon>
        <taxon>Autobranchia</taxon>
        <taxon>Pteriomorphia</taxon>
        <taxon>Ostreida</taxon>
        <taxon>Ostreoidea</taxon>
        <taxon>Ostreidae</taxon>
        <taxon>Crassostrea</taxon>
    </lineage>
</organism>